<gene>
    <name evidence="1" type="ORF">NUH22_07195</name>
</gene>
<dbReference type="AlphaFoldDB" id="A0AA95BTM2"/>
<organism evidence="1 2">
    <name type="scientific">Glutamicibacter halophytocola</name>
    <dbReference type="NCBI Taxonomy" id="1933880"/>
    <lineage>
        <taxon>Bacteria</taxon>
        <taxon>Bacillati</taxon>
        <taxon>Actinomycetota</taxon>
        <taxon>Actinomycetes</taxon>
        <taxon>Micrococcales</taxon>
        <taxon>Micrococcaceae</taxon>
        <taxon>Glutamicibacter</taxon>
    </lineage>
</organism>
<dbReference type="InterPro" id="IPR029058">
    <property type="entry name" value="AB_hydrolase_fold"/>
</dbReference>
<sequence length="602" mass="68109">MFTRDLLSEGLKSVSRQTAYSSVGRQIARKILSIPEASTVRTKIKHLGAEEKIRHIATESLEPGYYYAKLVIKNWRHHLGKDFQLLQDDNVVYGNVIETPPQGKALEYRNIIVTSTSHAAFSLNIDAQFTISIGLGAFFTREQENYDKRYGIRRHGRLHYAIRGNQKNPEKLIFTFPGFSTSTTTIPHVVSYLSGLSATDLQKTMIVCFQDRYGTSGSYMQLDNSGLELNSAVALEIEKIRRRHGVQESQMMFYGASKGASIAIVYSEPYPEAKLVVSTPQLHLGYYLDKPHFRNNLAKTGLAITLPQPHSLLRQYVQEGRAIEYFYSSSDEDSNYSLPEQLFGYKGVSLYRIDGSHGDVAKKCTFTLLNIIRNFLSVGEEKYVKCKQIRKYDRQIGSQYQLRVVSPEEANPGTNWYLVEKKNGVTRNHILTQGSIPFLKYTSTAQMLLNDQGTNGSLTQVVGYQADGTRWVADNLHEHPELDFDNAHQSATIHSVISLALYESMDSQNIRIFGPNNFSDFIVSVPYVVKDPQKILFVVLEEGFNAKVESMYQDYSSSNIGLVYIWSKGENQHLDILIKRIFIDSGAASYTVERRTASSYSE</sequence>
<dbReference type="EMBL" id="CP102487">
    <property type="protein sequence ID" value="UUX60387.1"/>
    <property type="molecule type" value="Genomic_DNA"/>
</dbReference>
<name>A0AA95BTM2_9MICC</name>
<dbReference type="SUPFAM" id="SSF53474">
    <property type="entry name" value="alpha/beta-Hydrolases"/>
    <property type="match status" value="1"/>
</dbReference>
<dbReference type="RefSeq" id="WP_257746233.1">
    <property type="nucleotide sequence ID" value="NZ_CP102487.1"/>
</dbReference>
<proteinExistence type="predicted"/>
<protein>
    <submittedName>
        <fullName evidence="1">Uncharacterized protein</fullName>
    </submittedName>
</protein>
<reference evidence="1" key="1">
    <citation type="journal article" date="2022" name="Pest Manag. Sci.">
        <title>Glutamicibacter halophytocola-mediated host fitness of potato tuber moth on Solanaceae crops.</title>
        <authorList>
            <person name="Wang W."/>
            <person name="Xiao G."/>
            <person name="Du G."/>
            <person name="Chang L."/>
            <person name="Yang Y."/>
            <person name="Ye J."/>
            <person name="Chen B."/>
        </authorList>
    </citation>
    <scope>NUCLEOTIDE SEQUENCE</scope>
    <source>
        <strain evidence="1">S2</strain>
    </source>
</reference>
<evidence type="ECO:0000313" key="2">
    <source>
        <dbReference type="Proteomes" id="UP001060018"/>
    </source>
</evidence>
<accession>A0AA95BTM2</accession>
<evidence type="ECO:0000313" key="1">
    <source>
        <dbReference type="EMBL" id="UUX60387.1"/>
    </source>
</evidence>
<dbReference type="Proteomes" id="UP001060018">
    <property type="component" value="Chromosome"/>
</dbReference>